<dbReference type="InterPro" id="IPR001126">
    <property type="entry name" value="UmuC"/>
</dbReference>
<evidence type="ECO:0000256" key="3">
    <source>
        <dbReference type="ARBA" id="ARBA00023199"/>
    </source>
</evidence>
<dbReference type="OrthoDB" id="9808813at2"/>
<dbReference type="AlphaFoldDB" id="A0A368JKY6"/>
<keyword evidence="2" id="KW-0227">DNA damage</keyword>
<accession>A0A368JKY6</accession>
<evidence type="ECO:0000313" key="8">
    <source>
        <dbReference type="Proteomes" id="UP000253383"/>
    </source>
</evidence>
<proteinExistence type="inferred from homology"/>
<dbReference type="Gene3D" id="3.30.1490.100">
    <property type="entry name" value="DNA polymerase, Y-family, little finger domain"/>
    <property type="match status" value="1"/>
</dbReference>
<dbReference type="SUPFAM" id="SSF56672">
    <property type="entry name" value="DNA/RNA polymerases"/>
    <property type="match status" value="1"/>
</dbReference>
<evidence type="ECO:0000256" key="1">
    <source>
        <dbReference type="ARBA" id="ARBA00010945"/>
    </source>
</evidence>
<dbReference type="Gene3D" id="3.30.70.270">
    <property type="match status" value="1"/>
</dbReference>
<keyword evidence="5" id="KW-0742">SOS response</keyword>
<dbReference type="Proteomes" id="UP000253383">
    <property type="component" value="Unassembled WGS sequence"/>
</dbReference>
<keyword evidence="3" id="KW-0741">SOS mutagenesis</keyword>
<name>A0A368JKY6_9BACT</name>
<dbReference type="InterPro" id="IPR025188">
    <property type="entry name" value="DUF4113"/>
</dbReference>
<protein>
    <submittedName>
        <fullName evidence="7">Y-family DNA polymerase</fullName>
    </submittedName>
</protein>
<dbReference type="GO" id="GO:0042276">
    <property type="term" value="P:error-prone translesion synthesis"/>
    <property type="evidence" value="ECO:0007669"/>
    <property type="project" value="TreeGrafter"/>
</dbReference>
<dbReference type="EMBL" id="QOWE01000014">
    <property type="protein sequence ID" value="RCR68329.1"/>
    <property type="molecule type" value="Genomic_DNA"/>
</dbReference>
<evidence type="ECO:0000259" key="6">
    <source>
        <dbReference type="PROSITE" id="PS50173"/>
    </source>
</evidence>
<evidence type="ECO:0000256" key="5">
    <source>
        <dbReference type="ARBA" id="ARBA00023236"/>
    </source>
</evidence>
<evidence type="ECO:0000256" key="2">
    <source>
        <dbReference type="ARBA" id="ARBA00022763"/>
    </source>
</evidence>
<dbReference type="InterPro" id="IPR050116">
    <property type="entry name" value="DNA_polymerase-Y"/>
</dbReference>
<dbReference type="GO" id="GO:0009432">
    <property type="term" value="P:SOS response"/>
    <property type="evidence" value="ECO:0007669"/>
    <property type="project" value="UniProtKB-KW"/>
</dbReference>
<evidence type="ECO:0000256" key="4">
    <source>
        <dbReference type="ARBA" id="ARBA00023204"/>
    </source>
</evidence>
<dbReference type="Gene3D" id="1.10.150.20">
    <property type="entry name" value="5' to 3' exonuclease, C-terminal subdomain"/>
    <property type="match status" value="1"/>
</dbReference>
<dbReference type="Gene3D" id="3.40.1170.60">
    <property type="match status" value="1"/>
</dbReference>
<dbReference type="Pfam" id="PF11799">
    <property type="entry name" value="IMS_C"/>
    <property type="match status" value="1"/>
</dbReference>
<dbReference type="GO" id="GO:0003887">
    <property type="term" value="F:DNA-directed DNA polymerase activity"/>
    <property type="evidence" value="ECO:0007669"/>
    <property type="project" value="TreeGrafter"/>
</dbReference>
<keyword evidence="8" id="KW-1185">Reference proteome</keyword>
<dbReference type="CDD" id="cd01700">
    <property type="entry name" value="PolY_Pol_V_umuC"/>
    <property type="match status" value="1"/>
</dbReference>
<dbReference type="InterPro" id="IPR017961">
    <property type="entry name" value="DNA_pol_Y-fam_little_finger"/>
</dbReference>
<keyword evidence="4" id="KW-0234">DNA repair</keyword>
<dbReference type="InterPro" id="IPR043128">
    <property type="entry name" value="Rev_trsase/Diguanyl_cyclase"/>
</dbReference>
<dbReference type="GO" id="GO:0005829">
    <property type="term" value="C:cytosol"/>
    <property type="evidence" value="ECO:0007669"/>
    <property type="project" value="TreeGrafter"/>
</dbReference>
<dbReference type="Pfam" id="PF13438">
    <property type="entry name" value="DUF4113"/>
    <property type="match status" value="1"/>
</dbReference>
<dbReference type="InterPro" id="IPR043502">
    <property type="entry name" value="DNA/RNA_pol_sf"/>
</dbReference>
<dbReference type="GO" id="GO:0003684">
    <property type="term" value="F:damaged DNA binding"/>
    <property type="evidence" value="ECO:0007669"/>
    <property type="project" value="InterPro"/>
</dbReference>
<dbReference type="Pfam" id="PF00817">
    <property type="entry name" value="IMS"/>
    <property type="match status" value="1"/>
</dbReference>
<feature type="domain" description="UmuC" evidence="6">
    <location>
        <begin position="2"/>
        <end position="188"/>
    </location>
</feature>
<gene>
    <name evidence="7" type="ORF">DUE52_17995</name>
</gene>
<dbReference type="PANTHER" id="PTHR11076">
    <property type="entry name" value="DNA REPAIR POLYMERASE UMUC / TRANSFERASE FAMILY MEMBER"/>
    <property type="match status" value="1"/>
</dbReference>
<evidence type="ECO:0000313" key="7">
    <source>
        <dbReference type="EMBL" id="RCR68329.1"/>
    </source>
</evidence>
<comment type="similarity">
    <text evidence="1">Belongs to the DNA polymerase type-Y family.</text>
</comment>
<comment type="caution">
    <text evidence="7">The sequence shown here is derived from an EMBL/GenBank/DDBJ whole genome shotgun (WGS) entry which is preliminary data.</text>
</comment>
<dbReference type="PANTHER" id="PTHR11076:SF34">
    <property type="entry name" value="PROTEIN UMUC"/>
    <property type="match status" value="1"/>
</dbReference>
<organism evidence="7 8">
    <name type="scientific">Larkinella punicea</name>
    <dbReference type="NCBI Taxonomy" id="2315727"/>
    <lineage>
        <taxon>Bacteria</taxon>
        <taxon>Pseudomonadati</taxon>
        <taxon>Bacteroidota</taxon>
        <taxon>Cytophagia</taxon>
        <taxon>Cytophagales</taxon>
        <taxon>Spirosomataceae</taxon>
        <taxon>Larkinella</taxon>
    </lineage>
</organism>
<dbReference type="InterPro" id="IPR036775">
    <property type="entry name" value="DNA_pol_Y-fam_lit_finger_sf"/>
</dbReference>
<sequence>MIGITDCNNFYVSCIRSFNPKLIGQPVIVLSNNDGCVIARSNEAKAVGVKMGQPVFQMDKLISDYNIQVFSSNYEHFGDMSRRVFDSMGRFLENVHVYSIDEAFFEASGYEAIHPDLEEFARMLINTVGQWTRIPISIGIGETMTLAKVANKYCKKHPELGGVFIMDTPEKRNEILSDFPIGDLWGVGYRYQALLKRNGIKTALDLSKMPHDWIKQFMTVEGLRLVYELQGIQCRSLDTEPLHKKSICCAPSFGTKVWSLETIREALATYVARAGEKLRRHSSAAGVVTVFLHTNRFDKVGPHYSNSQTVILPHPTSSTMELLQYADTVLESIYRKGYEYQKVGVILNDIVSESHQQELIFNETPDQRQAQLSKLVDKINGRYGRDKIRLAKQGFYEKNWRMHQRHLSPCYTTKWSDILLVK</sequence>
<dbReference type="SUPFAM" id="SSF100879">
    <property type="entry name" value="Lesion bypass DNA polymerase (Y-family), little finger domain"/>
    <property type="match status" value="1"/>
</dbReference>
<dbReference type="GO" id="GO:0006281">
    <property type="term" value="P:DNA repair"/>
    <property type="evidence" value="ECO:0007669"/>
    <property type="project" value="UniProtKB-KW"/>
</dbReference>
<reference evidence="7 8" key="1">
    <citation type="submission" date="2018-07" db="EMBL/GenBank/DDBJ databases">
        <title>Genome analysis of Larkinella rosea.</title>
        <authorList>
            <person name="Zhou Z."/>
            <person name="Wang G."/>
        </authorList>
    </citation>
    <scope>NUCLEOTIDE SEQUENCE [LARGE SCALE GENOMIC DNA]</scope>
    <source>
        <strain evidence="8">zzj9</strain>
    </source>
</reference>
<dbReference type="PROSITE" id="PS50173">
    <property type="entry name" value="UMUC"/>
    <property type="match status" value="1"/>
</dbReference>